<organism evidence="8 9">
    <name type="scientific">Accipiter nisus</name>
    <name type="common">Eurasian sparrowhawk</name>
    <dbReference type="NCBI Taxonomy" id="211598"/>
    <lineage>
        <taxon>Eukaryota</taxon>
        <taxon>Metazoa</taxon>
        <taxon>Chordata</taxon>
        <taxon>Craniata</taxon>
        <taxon>Vertebrata</taxon>
        <taxon>Euteleostomi</taxon>
        <taxon>Archelosauria</taxon>
        <taxon>Archosauria</taxon>
        <taxon>Dinosauria</taxon>
        <taxon>Saurischia</taxon>
        <taxon>Theropoda</taxon>
        <taxon>Coelurosauria</taxon>
        <taxon>Aves</taxon>
        <taxon>Neognathae</taxon>
        <taxon>Neoaves</taxon>
        <taxon>Telluraves</taxon>
        <taxon>Accipitrimorphae</taxon>
        <taxon>Accipitriformes</taxon>
        <taxon>Accipitridae</taxon>
        <taxon>Accipitrinae</taxon>
        <taxon>Accipiter</taxon>
    </lineage>
</organism>
<evidence type="ECO:0000256" key="3">
    <source>
        <dbReference type="ARBA" id="ARBA00011245"/>
    </source>
</evidence>
<dbReference type="GO" id="GO:0020037">
    <property type="term" value="F:heme binding"/>
    <property type="evidence" value="ECO:0007669"/>
    <property type="project" value="TreeGrafter"/>
</dbReference>
<comment type="similarity">
    <text evidence="2">Belongs to the HEBP family.</text>
</comment>
<name>A0A8B9RUU8_9AVES</name>
<evidence type="ECO:0000256" key="2">
    <source>
        <dbReference type="ARBA" id="ARBA00009817"/>
    </source>
</evidence>
<dbReference type="GO" id="GO:0005737">
    <property type="term" value="C:cytoplasm"/>
    <property type="evidence" value="ECO:0007669"/>
    <property type="project" value="UniProtKB-SubCell"/>
</dbReference>
<dbReference type="InterPro" id="IPR011256">
    <property type="entry name" value="Reg_factor_effector_dom_sf"/>
</dbReference>
<dbReference type="Proteomes" id="UP000694541">
    <property type="component" value="Unplaced"/>
</dbReference>
<dbReference type="SUPFAM" id="SSF55136">
    <property type="entry name" value="Probable bacterial effector-binding domain"/>
    <property type="match status" value="1"/>
</dbReference>
<reference evidence="8" key="1">
    <citation type="submission" date="2025-08" db="UniProtKB">
        <authorList>
            <consortium name="Ensembl"/>
        </authorList>
    </citation>
    <scope>IDENTIFICATION</scope>
</reference>
<feature type="compositionally biased region" description="Basic and acidic residues" evidence="7">
    <location>
        <begin position="58"/>
        <end position="69"/>
    </location>
</feature>
<dbReference type="InterPro" id="IPR006917">
    <property type="entry name" value="SOUL_heme-bd"/>
</dbReference>
<protein>
    <recommendedName>
        <fullName evidence="6">Heme-binding protein 1</fullName>
    </recommendedName>
</protein>
<evidence type="ECO:0000256" key="4">
    <source>
        <dbReference type="ARBA" id="ARBA00022490"/>
    </source>
</evidence>
<accession>A0A8B9RUU8</accession>
<proteinExistence type="inferred from homology"/>
<comment type="subunit">
    <text evidence="3">Monomer.</text>
</comment>
<evidence type="ECO:0000256" key="7">
    <source>
        <dbReference type="SAM" id="MobiDB-lite"/>
    </source>
</evidence>
<dbReference type="PANTHER" id="PTHR11220:SF22">
    <property type="entry name" value="HEME-BINDING PROTEIN 1"/>
    <property type="match status" value="1"/>
</dbReference>
<dbReference type="AlphaFoldDB" id="A0A8B9RUU8"/>
<dbReference type="Ensembl" id="ENSANIT00000012741.1">
    <property type="protein sequence ID" value="ENSANIP00000012314.1"/>
    <property type="gene ID" value="ENSANIG00000008334.1"/>
</dbReference>
<feature type="compositionally biased region" description="Gly residues" evidence="7">
    <location>
        <begin position="81"/>
        <end position="90"/>
    </location>
</feature>
<dbReference type="FunFam" id="3.20.80.10:FF:000003">
    <property type="entry name" value="Heme-binding protein 1"/>
    <property type="match status" value="1"/>
</dbReference>
<evidence type="ECO:0000313" key="9">
    <source>
        <dbReference type="Proteomes" id="UP000694541"/>
    </source>
</evidence>
<reference evidence="8" key="2">
    <citation type="submission" date="2025-09" db="UniProtKB">
        <authorList>
            <consortium name="Ensembl"/>
        </authorList>
    </citation>
    <scope>IDENTIFICATION</scope>
</reference>
<dbReference type="Pfam" id="PF04832">
    <property type="entry name" value="SOUL"/>
    <property type="match status" value="1"/>
</dbReference>
<comment type="function">
    <text evidence="5">May bind free porphyrinogens that may be present in the cell and thus facilitate removal of these potentially toxic compound. Binds with a high affinity to one molecule of heme or porphyrins. It binds metalloporphyrins, free porphyrins and N-methylprotoporphyrin with similar affinities.</text>
</comment>
<keyword evidence="4" id="KW-0963">Cytoplasm</keyword>
<evidence type="ECO:0000256" key="1">
    <source>
        <dbReference type="ARBA" id="ARBA00004496"/>
    </source>
</evidence>
<feature type="compositionally biased region" description="Low complexity" evidence="7">
    <location>
        <begin position="1"/>
        <end position="14"/>
    </location>
</feature>
<sequence length="295" mass="31702">APWRRCAALRAAGRPPGPPTSAERGRAEPRKAGPGRAGPSRAQPGRAEPSRAERRHAGHDQELPAEHGGDVALPGAERGGEGGWRGGGPGSVSSPGRARWDAARGSGRPRGSPSLPAWAWARARQLLRLLPQEQLGYEERACEGGRFAAVEVAGKPFDEASKDGVLKLLKYVGGTNDKGVGMGMTAPVSITAFPAEDGSLQQKVKVSLRIPSQFQANPPCPSDESIKIEERQGMTIYSTQFGGYAKETDYVNYAAKLKAALGSEAAYRKDFYFCNGYDPPMKPYGRRNEVWFVKE</sequence>
<keyword evidence="9" id="KW-1185">Reference proteome</keyword>
<feature type="region of interest" description="Disordered" evidence="7">
    <location>
        <begin position="1"/>
        <end position="115"/>
    </location>
</feature>
<dbReference type="Gene3D" id="3.20.80.10">
    <property type="entry name" value="Regulatory factor, effector binding domain"/>
    <property type="match status" value="1"/>
</dbReference>
<comment type="subcellular location">
    <subcellularLocation>
        <location evidence="1">Cytoplasm</location>
    </subcellularLocation>
</comment>
<evidence type="ECO:0000313" key="8">
    <source>
        <dbReference type="Ensembl" id="ENSANIP00000012314.1"/>
    </source>
</evidence>
<evidence type="ECO:0000256" key="5">
    <source>
        <dbReference type="ARBA" id="ARBA00037673"/>
    </source>
</evidence>
<evidence type="ECO:0000256" key="6">
    <source>
        <dbReference type="ARBA" id="ARBA00040755"/>
    </source>
</evidence>
<dbReference type="PANTHER" id="PTHR11220">
    <property type="entry name" value="HEME-BINDING PROTEIN-RELATED"/>
    <property type="match status" value="1"/>
</dbReference>